<protein>
    <submittedName>
        <fullName evidence="3">Natterin-3-like isoform X1</fullName>
    </submittedName>
</protein>
<dbReference type="Gene3D" id="2.170.15.10">
    <property type="entry name" value="Proaerolysin, chain A, domain 3"/>
    <property type="match status" value="1"/>
</dbReference>
<name>A0A6P7J0M2_9TELE</name>
<sequence length="518" mass="58184">MFVVCQTHRLVTMMLSVLLLLLLSSVSLQDTDEDSQHTNVSSRNAVLEDVPANRSGLTHRRLPVQLRQKRQTSGSNSDSSCLCCCCCFCPQSVCRTLTRTHSTLKSMVPCGYGSTRERPTDNVMIMLTAVSSMNAVLEDVPANRSGLTDQRLPARLRQKRQMSGGYDWYDWYDNGNLKWESWSDPLPAGAVTIYNKYARRYDYVCKNGCHSGFYNPSQGSYCQSPIGDDDSCFGIFKVLVNENDFEILEWKDGSSGSVPKNSVRTCPESEIYVGKNKYGLGKMDPRTDDMTYIGYYHFFYDAFWYKSFQPQVFHLYCNRHEYKFSSYQVLTINREVKNHQVSDVHYNTDEAVITKQPPETMRISVVRNAGCNKVVKTVTLEKEIQQERRWDISFSISRGVTTTLSAGVPGLVSGGLEISSALSFTSSSSFSGGHTVTERTSHSVSVELTAPPNHICRVKMLGYKYTVDIPFTARLQRTYTSGDIRATNISGTYKGVQTGEVWADVGRCQPIPNAESCP</sequence>
<dbReference type="SUPFAM" id="SSF56973">
    <property type="entry name" value="Aerolisin/ETX pore-forming domain"/>
    <property type="match status" value="1"/>
</dbReference>
<dbReference type="PANTHER" id="PTHR39244">
    <property type="entry name" value="NATTERIN-4"/>
    <property type="match status" value="1"/>
</dbReference>
<dbReference type="InterPro" id="IPR053237">
    <property type="entry name" value="Natterin_C"/>
</dbReference>
<evidence type="ECO:0000313" key="3">
    <source>
        <dbReference type="RefSeq" id="XP_028270247.1"/>
    </source>
</evidence>
<dbReference type="RefSeq" id="XP_028270247.1">
    <property type="nucleotide sequence ID" value="XM_028414446.1"/>
</dbReference>
<evidence type="ECO:0000313" key="2">
    <source>
        <dbReference type="Proteomes" id="UP000515145"/>
    </source>
</evidence>
<keyword evidence="2" id="KW-1185">Reference proteome</keyword>
<gene>
    <name evidence="3" type="primary">LOC114441490</name>
</gene>
<keyword evidence="1" id="KW-0732">Signal</keyword>
<proteinExistence type="predicted"/>
<feature type="chain" id="PRO_5027834025" evidence="1">
    <location>
        <begin position="29"/>
        <end position="518"/>
    </location>
</feature>
<organism evidence="2 3">
    <name type="scientific">Parambassis ranga</name>
    <name type="common">Indian glassy fish</name>
    <dbReference type="NCBI Taxonomy" id="210632"/>
    <lineage>
        <taxon>Eukaryota</taxon>
        <taxon>Metazoa</taxon>
        <taxon>Chordata</taxon>
        <taxon>Craniata</taxon>
        <taxon>Vertebrata</taxon>
        <taxon>Euteleostomi</taxon>
        <taxon>Actinopterygii</taxon>
        <taxon>Neopterygii</taxon>
        <taxon>Teleostei</taxon>
        <taxon>Neoteleostei</taxon>
        <taxon>Acanthomorphata</taxon>
        <taxon>Ovalentaria</taxon>
        <taxon>Ambassidae</taxon>
        <taxon>Parambassis</taxon>
    </lineage>
</organism>
<dbReference type="Proteomes" id="UP000515145">
    <property type="component" value="Chromosome 9"/>
</dbReference>
<feature type="signal peptide" evidence="1">
    <location>
        <begin position="1"/>
        <end position="28"/>
    </location>
</feature>
<dbReference type="OrthoDB" id="1925699at2759"/>
<evidence type="ECO:0000256" key="1">
    <source>
        <dbReference type="SAM" id="SignalP"/>
    </source>
</evidence>
<accession>A0A6P7J0M2</accession>
<dbReference type="PANTHER" id="PTHR39244:SF2">
    <property type="entry name" value="AGGLUTININ DOMAIN-CONTAINING PROTEIN"/>
    <property type="match status" value="1"/>
</dbReference>
<reference evidence="3" key="1">
    <citation type="submission" date="2025-08" db="UniProtKB">
        <authorList>
            <consortium name="RefSeq"/>
        </authorList>
    </citation>
    <scope>IDENTIFICATION</scope>
</reference>
<dbReference type="InParanoid" id="A0A6P7J0M2"/>
<dbReference type="AlphaFoldDB" id="A0A6P7J0M2"/>
<dbReference type="GeneID" id="114441490"/>
<dbReference type="CDD" id="cd20220">
    <property type="entry name" value="PFM_natterin-3-like"/>
    <property type="match status" value="1"/>
</dbReference>